<dbReference type="Gene3D" id="3.40.50.1820">
    <property type="entry name" value="alpha/beta hydrolase"/>
    <property type="match status" value="1"/>
</dbReference>
<dbReference type="KEGG" id="spun:BFF78_27310"/>
<dbReference type="EMBL" id="CP017248">
    <property type="protein sequence ID" value="AOR34268.1"/>
    <property type="molecule type" value="Genomic_DNA"/>
</dbReference>
<dbReference type="RefSeq" id="WP_069780823.1">
    <property type="nucleotide sequence ID" value="NZ_CP017248.1"/>
</dbReference>
<proteinExistence type="predicted"/>
<evidence type="ECO:0000313" key="2">
    <source>
        <dbReference type="Proteomes" id="UP000094960"/>
    </source>
</evidence>
<accession>A0A1D7YF67</accession>
<keyword evidence="2" id="KW-1185">Reference proteome</keyword>
<dbReference type="InterPro" id="IPR029058">
    <property type="entry name" value="AB_hydrolase_fold"/>
</dbReference>
<dbReference type="AlphaFoldDB" id="A0A1D7YF67"/>
<name>A0A1D7YF67_9ACTN</name>
<protein>
    <recommendedName>
        <fullName evidence="3">Alpha/beta hydrolase</fullName>
    </recommendedName>
</protein>
<dbReference type="SUPFAM" id="SSF53474">
    <property type="entry name" value="alpha/beta-Hydrolases"/>
    <property type="match status" value="1"/>
</dbReference>
<organism evidence="1 2">
    <name type="scientific">Streptomyces fodineus</name>
    <dbReference type="NCBI Taxonomy" id="1904616"/>
    <lineage>
        <taxon>Bacteria</taxon>
        <taxon>Bacillati</taxon>
        <taxon>Actinomycetota</taxon>
        <taxon>Actinomycetes</taxon>
        <taxon>Kitasatosporales</taxon>
        <taxon>Streptomycetaceae</taxon>
        <taxon>Streptomyces</taxon>
    </lineage>
</organism>
<sequence length="252" mass="27169">MQFTSEISSPGITERTFTLDDVTGVLWSPTDGTAGAPLILMGHSGSLHKKSRGILARAFHYVTDYGFSVAAIDAPGHGERPRNAQDEQWVAALEEAWNAGDPIDEIVTEYNTSLAERAVPEWQATLDALQALPEIGPAAPVGYGGITLGTAIGLMLTAAEPRIKAATFGGVLVYEALTEAARQITVPVEFLLPWDDEDIDRHNALVLFDACASQEKAMHVYPGWHDQVPEFAIDDSARFFLRHLGPGATSTI</sequence>
<evidence type="ECO:0008006" key="3">
    <source>
        <dbReference type="Google" id="ProtNLM"/>
    </source>
</evidence>
<gene>
    <name evidence="1" type="ORF">BFF78_27310</name>
</gene>
<evidence type="ECO:0000313" key="1">
    <source>
        <dbReference type="EMBL" id="AOR34268.1"/>
    </source>
</evidence>
<dbReference type="Proteomes" id="UP000094960">
    <property type="component" value="Chromosome"/>
</dbReference>
<reference evidence="2" key="1">
    <citation type="submission" date="2016-09" db="EMBL/GenBank/DDBJ databases">
        <title>Streptomyces puniciscabiei strain:TW1S1 Genome sequencing and assembly.</title>
        <authorList>
            <person name="Kim M.-K."/>
            <person name="Kim S.B."/>
        </authorList>
    </citation>
    <scope>NUCLEOTIDE SEQUENCE [LARGE SCALE GENOMIC DNA]</scope>
    <source>
        <strain evidence="2">TW1S1</strain>
    </source>
</reference>